<name>A0A8V0Z352_CHICK</name>
<dbReference type="Ensembl" id="ENSGALT00010042850.1">
    <property type="protein sequence ID" value="ENSGALP00010025340.1"/>
    <property type="gene ID" value="ENSGALG00010017722.1"/>
</dbReference>
<evidence type="ECO:0000313" key="2">
    <source>
        <dbReference type="Proteomes" id="UP000000539"/>
    </source>
</evidence>
<dbReference type="Proteomes" id="UP000000539">
    <property type="component" value="Chromosome 3"/>
</dbReference>
<reference evidence="1" key="2">
    <citation type="submission" date="2025-08" db="UniProtKB">
        <authorList>
            <consortium name="Ensembl"/>
        </authorList>
    </citation>
    <scope>IDENTIFICATION</scope>
    <source>
        <strain evidence="1">broiler</strain>
    </source>
</reference>
<protein>
    <submittedName>
        <fullName evidence="1">Uncharacterized protein</fullName>
    </submittedName>
</protein>
<organism evidence="1 2">
    <name type="scientific">Gallus gallus</name>
    <name type="common">Chicken</name>
    <dbReference type="NCBI Taxonomy" id="9031"/>
    <lineage>
        <taxon>Eukaryota</taxon>
        <taxon>Metazoa</taxon>
        <taxon>Chordata</taxon>
        <taxon>Craniata</taxon>
        <taxon>Vertebrata</taxon>
        <taxon>Euteleostomi</taxon>
        <taxon>Archelosauria</taxon>
        <taxon>Archosauria</taxon>
        <taxon>Dinosauria</taxon>
        <taxon>Saurischia</taxon>
        <taxon>Theropoda</taxon>
        <taxon>Coelurosauria</taxon>
        <taxon>Aves</taxon>
        <taxon>Neognathae</taxon>
        <taxon>Galloanserae</taxon>
        <taxon>Galliformes</taxon>
        <taxon>Phasianidae</taxon>
        <taxon>Phasianinae</taxon>
        <taxon>Gallus</taxon>
    </lineage>
</organism>
<reference evidence="1" key="3">
    <citation type="submission" date="2025-09" db="UniProtKB">
        <authorList>
            <consortium name="Ensembl"/>
        </authorList>
    </citation>
    <scope>IDENTIFICATION</scope>
    <source>
        <strain evidence="1">broiler</strain>
    </source>
</reference>
<accession>A0A8V0Z352</accession>
<reference evidence="1" key="1">
    <citation type="submission" date="2020-11" db="EMBL/GenBank/DDBJ databases">
        <title>Gallus gallus (Chicken) genome, bGalGal1, GRCg7b, maternal haplotype autosomes + Z &amp; W.</title>
        <authorList>
            <person name="Warren W."/>
            <person name="Formenti G."/>
            <person name="Fedrigo O."/>
            <person name="Haase B."/>
            <person name="Mountcastle J."/>
            <person name="Balacco J."/>
            <person name="Tracey A."/>
            <person name="Schneider V."/>
            <person name="Okimoto R."/>
            <person name="Cheng H."/>
            <person name="Hawken R."/>
            <person name="Howe K."/>
            <person name="Jarvis E.D."/>
        </authorList>
    </citation>
    <scope>NUCLEOTIDE SEQUENCE [LARGE SCALE GENOMIC DNA]</scope>
    <source>
        <strain evidence="1">Broiler</strain>
    </source>
</reference>
<sequence length="82" mass="9279">MSVIARTTTRDSQFPLAQLPAQWQIPWGSVRTDIGRVELTLYLPSPHQNILKLPHHHGDFSYRPKFQPVPTSVISATSMTLL</sequence>
<keyword evidence="2" id="KW-1185">Reference proteome</keyword>
<evidence type="ECO:0000313" key="1">
    <source>
        <dbReference type="Ensembl" id="ENSGALP00010025340.1"/>
    </source>
</evidence>
<proteinExistence type="predicted"/>
<dbReference type="AlphaFoldDB" id="A0A8V0Z352"/>